<protein>
    <submittedName>
        <fullName evidence="1">Uncharacterized protein</fullName>
    </submittedName>
</protein>
<sequence length="163" mass="18107">MATALERFYASGGDDLKLATIELSCPAWPEPILICQGYDDITCMTEDGRLLTFVAGAIDVSIPKRDNSGNQNVGFAIDNVTGFAQQRINEALEAGEYVTLILRMYLESDLTAPAERPYRMRVKTPGFEGLTVQVEAGYYDLINTAALRHIYNVSEFPGLKYWP</sequence>
<evidence type="ECO:0000313" key="2">
    <source>
        <dbReference type="Proteomes" id="UP000194857"/>
    </source>
</evidence>
<dbReference type="InterPro" id="IPR014974">
    <property type="entry name" value="DUF1833"/>
</dbReference>
<proteinExistence type="predicted"/>
<reference evidence="1 2" key="1">
    <citation type="submission" date="2017-05" db="EMBL/GenBank/DDBJ databases">
        <authorList>
            <person name="Song R."/>
            <person name="Chenine A.L."/>
            <person name="Ruprecht R.M."/>
        </authorList>
    </citation>
    <scope>NUCLEOTIDE SEQUENCE [LARGE SCALE GENOMIC DNA]</scope>
    <source>
        <strain evidence="1 2">S567_C10_BS</strain>
    </source>
</reference>
<gene>
    <name evidence="1" type="ORF">CAZ10_14705</name>
</gene>
<comment type="caution">
    <text evidence="1">The sequence shown here is derived from an EMBL/GenBank/DDBJ whole genome shotgun (WGS) entry which is preliminary data.</text>
</comment>
<dbReference type="EMBL" id="NFFZ01000006">
    <property type="protein sequence ID" value="OTI61930.1"/>
    <property type="molecule type" value="Genomic_DNA"/>
</dbReference>
<organism evidence="1 2">
    <name type="scientific">Pseudomonas aeruginosa</name>
    <dbReference type="NCBI Taxonomy" id="287"/>
    <lineage>
        <taxon>Bacteria</taxon>
        <taxon>Pseudomonadati</taxon>
        <taxon>Pseudomonadota</taxon>
        <taxon>Gammaproteobacteria</taxon>
        <taxon>Pseudomonadales</taxon>
        <taxon>Pseudomonadaceae</taxon>
        <taxon>Pseudomonas</taxon>
    </lineage>
</organism>
<dbReference type="RefSeq" id="WP_031636477.1">
    <property type="nucleotide sequence ID" value="NZ_CAADLW010000052.1"/>
</dbReference>
<dbReference type="AlphaFoldDB" id="A0A241XQZ8"/>
<dbReference type="Proteomes" id="UP000194857">
    <property type="component" value="Unassembled WGS sequence"/>
</dbReference>
<accession>A0A241XQZ8</accession>
<name>A0A241XQZ8_PSEAI</name>
<evidence type="ECO:0000313" key="1">
    <source>
        <dbReference type="EMBL" id="OTI61930.1"/>
    </source>
</evidence>
<dbReference type="Pfam" id="PF08875">
    <property type="entry name" value="DUF1833"/>
    <property type="match status" value="1"/>
</dbReference>